<evidence type="ECO:0000313" key="2">
    <source>
        <dbReference type="EMBL" id="PRB89142.1"/>
    </source>
</evidence>
<proteinExistence type="predicted"/>
<reference evidence="2 3" key="1">
    <citation type="submission" date="2017-09" db="EMBL/GenBank/DDBJ databases">
        <title>Genomic, metabolic, and phenotypic characteristics of bacterial isolates from the natural microbiome of the model nematode Caenorhabditis elegans.</title>
        <authorList>
            <person name="Zimmermann J."/>
            <person name="Obeng N."/>
            <person name="Yang W."/>
            <person name="Obeng O."/>
            <person name="Kissoyan K."/>
            <person name="Pees B."/>
            <person name="Dirksen P."/>
            <person name="Hoppner M."/>
            <person name="Franke A."/>
            <person name="Rosenstiel P."/>
            <person name="Leippe M."/>
            <person name="Dierking K."/>
            <person name="Kaleta C."/>
            <person name="Schulenburg H."/>
        </authorList>
    </citation>
    <scope>NUCLEOTIDE SEQUENCE [LARGE SCALE GENOMIC DNA]</scope>
    <source>
        <strain evidence="2 3">MYb184</strain>
    </source>
</reference>
<keyword evidence="1" id="KW-0472">Membrane</keyword>
<organism evidence="2 3">
    <name type="scientific">Pseudomonas cedrina</name>
    <dbReference type="NCBI Taxonomy" id="651740"/>
    <lineage>
        <taxon>Bacteria</taxon>
        <taxon>Pseudomonadati</taxon>
        <taxon>Pseudomonadota</taxon>
        <taxon>Gammaproteobacteria</taxon>
        <taxon>Pseudomonadales</taxon>
        <taxon>Pseudomonadaceae</taxon>
        <taxon>Pseudomonas</taxon>
    </lineage>
</organism>
<evidence type="ECO:0000256" key="1">
    <source>
        <dbReference type="SAM" id="Phobius"/>
    </source>
</evidence>
<accession>A0A2S9D4V4</accession>
<name>A0A2S9D4V4_PSECE</name>
<evidence type="ECO:0000313" key="3">
    <source>
        <dbReference type="Proteomes" id="UP000239458"/>
    </source>
</evidence>
<keyword evidence="1" id="KW-0812">Transmembrane</keyword>
<dbReference type="EMBL" id="PCQE01000078">
    <property type="protein sequence ID" value="PRB89142.1"/>
    <property type="molecule type" value="Genomic_DNA"/>
</dbReference>
<sequence>MLLGDKNSLYLYSLHQIFMLSLVTAIYFLARCIAYMFNLYTLFRKTRKHENKILRKLAKSGSNLKDPRVISKISERFKRTNAKDDIIFLAKKKAKHENHIIKRIEDRELLNKLHEDLRKQEHLNSLEVKRIHDEYEVSKNK</sequence>
<dbReference type="Proteomes" id="UP000239458">
    <property type="component" value="Unassembled WGS sequence"/>
</dbReference>
<gene>
    <name evidence="2" type="ORF">CQ006_26435</name>
</gene>
<keyword evidence="1" id="KW-1133">Transmembrane helix</keyword>
<dbReference type="AlphaFoldDB" id="A0A2S9D4V4"/>
<feature type="transmembrane region" description="Helical" evidence="1">
    <location>
        <begin position="20"/>
        <end position="43"/>
    </location>
</feature>
<protein>
    <submittedName>
        <fullName evidence="2">Uncharacterized protein</fullName>
    </submittedName>
</protein>
<comment type="caution">
    <text evidence="2">The sequence shown here is derived from an EMBL/GenBank/DDBJ whole genome shotgun (WGS) entry which is preliminary data.</text>
</comment>